<evidence type="ECO:0000256" key="1">
    <source>
        <dbReference type="ARBA" id="ARBA00004141"/>
    </source>
</evidence>
<dbReference type="InterPro" id="IPR050324">
    <property type="entry name" value="CDP-alcohol_PTase-I"/>
</dbReference>
<evidence type="ECO:0000256" key="13">
    <source>
        <dbReference type="SAM" id="Phobius"/>
    </source>
</evidence>
<keyword evidence="4 12" id="KW-0808">Transferase</keyword>
<dbReference type="NCBIfam" id="TIGR00560">
    <property type="entry name" value="pgsA"/>
    <property type="match status" value="1"/>
</dbReference>
<dbReference type="Pfam" id="PF01066">
    <property type="entry name" value="CDP-OH_P_transf"/>
    <property type="match status" value="1"/>
</dbReference>
<reference evidence="14 15" key="1">
    <citation type="submission" date="2016-10" db="EMBL/GenBank/DDBJ databases">
        <authorList>
            <person name="Cai Z."/>
        </authorList>
    </citation>
    <scope>NUCLEOTIDE SEQUENCE [LARGE SCALE GENOMIC DNA]</scope>
    <source>
        <strain evidence="14 15">CGMCC 1.10826</strain>
    </source>
</reference>
<evidence type="ECO:0000256" key="7">
    <source>
        <dbReference type="ARBA" id="ARBA00023098"/>
    </source>
</evidence>
<evidence type="ECO:0000256" key="2">
    <source>
        <dbReference type="ARBA" id="ARBA00010441"/>
    </source>
</evidence>
<comment type="subcellular location">
    <subcellularLocation>
        <location evidence="1">Membrane</location>
        <topology evidence="1">Multi-pass membrane protein</topology>
    </subcellularLocation>
</comment>
<gene>
    <name evidence="14" type="ORF">SAMN05216184_105114</name>
</gene>
<proteinExistence type="inferred from homology"/>
<keyword evidence="3" id="KW-0444">Lipid biosynthesis</keyword>
<keyword evidence="5 13" id="KW-0812">Transmembrane</keyword>
<keyword evidence="8 13" id="KW-0472">Membrane</keyword>
<dbReference type="PIRSF" id="PIRSF000847">
    <property type="entry name" value="Phos_ph_gly_syn"/>
    <property type="match status" value="1"/>
</dbReference>
<dbReference type="InterPro" id="IPR000462">
    <property type="entry name" value="CDP-OH_P_trans"/>
</dbReference>
<evidence type="ECO:0000256" key="12">
    <source>
        <dbReference type="RuleBase" id="RU003750"/>
    </source>
</evidence>
<dbReference type="InterPro" id="IPR043130">
    <property type="entry name" value="CDP-OH_PTrfase_TM_dom"/>
</dbReference>
<accession>A0A2Y9AHL9</accession>
<evidence type="ECO:0000256" key="3">
    <source>
        <dbReference type="ARBA" id="ARBA00022516"/>
    </source>
</evidence>
<dbReference type="Proteomes" id="UP000250222">
    <property type="component" value="Unassembled WGS sequence"/>
</dbReference>
<dbReference type="InterPro" id="IPR048254">
    <property type="entry name" value="CDP_ALCOHOL_P_TRANSF_CS"/>
</dbReference>
<evidence type="ECO:0000256" key="5">
    <source>
        <dbReference type="ARBA" id="ARBA00022692"/>
    </source>
</evidence>
<evidence type="ECO:0000313" key="14">
    <source>
        <dbReference type="EMBL" id="SSA41857.1"/>
    </source>
</evidence>
<dbReference type="UniPathway" id="UPA00085"/>
<dbReference type="EC" id="2.7.8.5" evidence="11"/>
<keyword evidence="9" id="KW-0594">Phospholipid biosynthesis</keyword>
<sequence>MAPRVLPDGGSLVVVARTLDPMSTESSPHVPLWNLANVLTMVRVALVPVFAVLMLGDSTATRIAATVVFLAAAATDKLDGHIARSRGLVTNFGKIADPIADKALVISALLLLWAEGTIPWWVPVVIIVRELGITALRFVMVRRAVMAASNGGKLKTVLQIVFITAYLVPWESLLPQAAADVVLVCAWWVMLLAVLVTVVTGLDYVVRAVRIAQAPATDRR</sequence>
<dbReference type="PANTHER" id="PTHR14269">
    <property type="entry name" value="CDP-DIACYLGLYCEROL--GLYCEROL-3-PHOSPHATE 3-PHOSPHATIDYLTRANSFERASE-RELATED"/>
    <property type="match status" value="1"/>
</dbReference>
<feature type="transmembrane region" description="Helical" evidence="13">
    <location>
        <begin position="181"/>
        <end position="206"/>
    </location>
</feature>
<feature type="transmembrane region" description="Helical" evidence="13">
    <location>
        <begin position="32"/>
        <end position="55"/>
    </location>
</feature>
<feature type="transmembrane region" description="Helical" evidence="13">
    <location>
        <begin position="152"/>
        <end position="169"/>
    </location>
</feature>
<dbReference type="PANTHER" id="PTHR14269:SF52">
    <property type="entry name" value="PHOSPHATIDYLGLYCEROPHOSPHATE SYNTHASE-RELATED"/>
    <property type="match status" value="1"/>
</dbReference>
<evidence type="ECO:0000256" key="9">
    <source>
        <dbReference type="ARBA" id="ARBA00023209"/>
    </source>
</evidence>
<evidence type="ECO:0000256" key="8">
    <source>
        <dbReference type="ARBA" id="ARBA00023136"/>
    </source>
</evidence>
<keyword evidence="6 13" id="KW-1133">Transmembrane helix</keyword>
<evidence type="ECO:0000256" key="11">
    <source>
        <dbReference type="NCBIfam" id="TIGR00560"/>
    </source>
</evidence>
<keyword evidence="7" id="KW-0443">Lipid metabolism</keyword>
<dbReference type="AlphaFoldDB" id="A0A2Y9AHL9"/>
<dbReference type="PROSITE" id="PS00379">
    <property type="entry name" value="CDP_ALCOHOL_P_TRANSF"/>
    <property type="match status" value="1"/>
</dbReference>
<name>A0A2Y9AHL9_9MICO</name>
<dbReference type="InterPro" id="IPR004570">
    <property type="entry name" value="Phosphatidylglycerol_P_synth"/>
</dbReference>
<evidence type="ECO:0000256" key="6">
    <source>
        <dbReference type="ARBA" id="ARBA00022989"/>
    </source>
</evidence>
<keyword evidence="10" id="KW-1208">Phospholipid metabolism</keyword>
<evidence type="ECO:0000256" key="4">
    <source>
        <dbReference type="ARBA" id="ARBA00022679"/>
    </source>
</evidence>
<keyword evidence="15" id="KW-1185">Reference proteome</keyword>
<dbReference type="Gene3D" id="1.20.120.1760">
    <property type="match status" value="1"/>
</dbReference>
<comment type="similarity">
    <text evidence="2 12">Belongs to the CDP-alcohol phosphatidyltransferase class-I family.</text>
</comment>
<protein>
    <recommendedName>
        <fullName evidence="11">CDP-diacylglycerol--glycerol-3-phosphate 3-phosphatidyltransferase</fullName>
        <ecNumber evidence="11">2.7.8.5</ecNumber>
    </recommendedName>
</protein>
<dbReference type="EMBL" id="UETB01000005">
    <property type="protein sequence ID" value="SSA41857.1"/>
    <property type="molecule type" value="Genomic_DNA"/>
</dbReference>
<evidence type="ECO:0000256" key="10">
    <source>
        <dbReference type="ARBA" id="ARBA00023264"/>
    </source>
</evidence>
<dbReference type="GO" id="GO:0046474">
    <property type="term" value="P:glycerophospholipid biosynthetic process"/>
    <property type="evidence" value="ECO:0007669"/>
    <property type="project" value="TreeGrafter"/>
</dbReference>
<dbReference type="GO" id="GO:0008444">
    <property type="term" value="F:CDP-diacylglycerol-glycerol-3-phosphate 3-phosphatidyltransferase activity"/>
    <property type="evidence" value="ECO:0007669"/>
    <property type="project" value="UniProtKB-UniRule"/>
</dbReference>
<dbReference type="GO" id="GO:0016020">
    <property type="term" value="C:membrane"/>
    <property type="evidence" value="ECO:0007669"/>
    <property type="project" value="UniProtKB-SubCell"/>
</dbReference>
<evidence type="ECO:0000313" key="15">
    <source>
        <dbReference type="Proteomes" id="UP000250222"/>
    </source>
</evidence>
<organism evidence="14 15">
    <name type="scientific">Georgenia satyanarayanai</name>
    <dbReference type="NCBI Taxonomy" id="860221"/>
    <lineage>
        <taxon>Bacteria</taxon>
        <taxon>Bacillati</taxon>
        <taxon>Actinomycetota</taxon>
        <taxon>Actinomycetes</taxon>
        <taxon>Micrococcales</taxon>
        <taxon>Bogoriellaceae</taxon>
        <taxon>Georgenia</taxon>
    </lineage>
</organism>